<dbReference type="RefSeq" id="WP_212939226.1">
    <property type="nucleotide sequence ID" value="NZ_BORR01000005.1"/>
</dbReference>
<evidence type="ECO:0000313" key="2">
    <source>
        <dbReference type="Proteomes" id="UP000681162"/>
    </source>
</evidence>
<sequence length="108" mass="12124">MKEGISQEKLDWMKEVGIGEFDKPMKFYAPYGKHCFSEEYIANTTLEKIKAGYESTLPVEKDLLEKAHNTIDILLDWIQSKAAMASSVETTALPEVIKGTAELIKAVK</sequence>
<dbReference type="EMBL" id="BORR01000005">
    <property type="protein sequence ID" value="GIO36914.1"/>
    <property type="molecule type" value="Genomic_DNA"/>
</dbReference>
<comment type="caution">
    <text evidence="1">The sequence shown here is derived from an EMBL/GenBank/DDBJ whole genome shotgun (WGS) entry which is preliminary data.</text>
</comment>
<proteinExistence type="predicted"/>
<accession>A0A919XS11</accession>
<dbReference type="Proteomes" id="UP000681162">
    <property type="component" value="Unassembled WGS sequence"/>
</dbReference>
<evidence type="ECO:0000313" key="1">
    <source>
        <dbReference type="EMBL" id="GIO36914.1"/>
    </source>
</evidence>
<dbReference type="AlphaFoldDB" id="A0A919XS11"/>
<organism evidence="1 2">
    <name type="scientific">Paenibacillus antibioticophila</name>
    <dbReference type="NCBI Taxonomy" id="1274374"/>
    <lineage>
        <taxon>Bacteria</taxon>
        <taxon>Bacillati</taxon>
        <taxon>Bacillota</taxon>
        <taxon>Bacilli</taxon>
        <taxon>Bacillales</taxon>
        <taxon>Paenibacillaceae</taxon>
        <taxon>Paenibacillus</taxon>
    </lineage>
</organism>
<name>A0A919XS11_9BACL</name>
<keyword evidence="2" id="KW-1185">Reference proteome</keyword>
<gene>
    <name evidence="1" type="ORF">J41TS12_17750</name>
</gene>
<protein>
    <submittedName>
        <fullName evidence="1">Uncharacterized protein</fullName>
    </submittedName>
</protein>
<reference evidence="1 2" key="1">
    <citation type="submission" date="2021-03" db="EMBL/GenBank/DDBJ databases">
        <title>Antimicrobial resistance genes in bacteria isolated from Japanese honey, and their potential for conferring macrolide and lincosamide resistance in the American foulbrood pathogen Paenibacillus larvae.</title>
        <authorList>
            <person name="Okamoto M."/>
            <person name="Kumagai M."/>
            <person name="Kanamori H."/>
            <person name="Takamatsu D."/>
        </authorList>
    </citation>
    <scope>NUCLEOTIDE SEQUENCE [LARGE SCALE GENOMIC DNA]</scope>
    <source>
        <strain evidence="1 2">J41TS12</strain>
    </source>
</reference>